<sequence>MISGGVRKMEREGQEFQLSSVDQALMDELSNRVRECYEEMSKIASRAVEDREGVSREFWAGAVTAGEKTDGPLHDEEVCWPAGAHREVCYKKNGGTIFLRRRS</sequence>
<evidence type="ECO:0000313" key="2">
    <source>
        <dbReference type="Proteomes" id="UP000215459"/>
    </source>
</evidence>
<reference evidence="1 2" key="1">
    <citation type="submission" date="2017-07" db="EMBL/GenBank/DDBJ databases">
        <title>The genome sequence of Paludifilum halophilum highlights mechanisms for microbial adaptation to high salt environemnts.</title>
        <authorList>
            <person name="Belbahri L."/>
        </authorList>
    </citation>
    <scope>NUCLEOTIDE SEQUENCE [LARGE SCALE GENOMIC DNA]</scope>
    <source>
        <strain evidence="1 2">DSM 102817</strain>
    </source>
</reference>
<gene>
    <name evidence="1" type="ORF">CHM34_11425</name>
</gene>
<dbReference type="EMBL" id="NOWF01000006">
    <property type="protein sequence ID" value="OYD07501.1"/>
    <property type="molecule type" value="Genomic_DNA"/>
</dbReference>
<evidence type="ECO:0000313" key="1">
    <source>
        <dbReference type="EMBL" id="OYD07501.1"/>
    </source>
</evidence>
<name>A0A235B5I6_9BACL</name>
<proteinExistence type="predicted"/>
<dbReference type="Proteomes" id="UP000215459">
    <property type="component" value="Unassembled WGS sequence"/>
</dbReference>
<organism evidence="1 2">
    <name type="scientific">Paludifilum halophilum</name>
    <dbReference type="NCBI Taxonomy" id="1642702"/>
    <lineage>
        <taxon>Bacteria</taxon>
        <taxon>Bacillati</taxon>
        <taxon>Bacillota</taxon>
        <taxon>Bacilli</taxon>
        <taxon>Bacillales</taxon>
        <taxon>Thermoactinomycetaceae</taxon>
        <taxon>Paludifilum</taxon>
    </lineage>
</organism>
<keyword evidence="2" id="KW-1185">Reference proteome</keyword>
<comment type="caution">
    <text evidence="1">The sequence shown here is derived from an EMBL/GenBank/DDBJ whole genome shotgun (WGS) entry which is preliminary data.</text>
</comment>
<protein>
    <submittedName>
        <fullName evidence="1">Uncharacterized protein</fullName>
    </submittedName>
</protein>
<dbReference type="AlphaFoldDB" id="A0A235B5I6"/>
<accession>A0A235B5I6</accession>